<keyword evidence="6 11" id="KW-0732">Signal</keyword>
<feature type="domain" description="Bifunctional inhibitor/plant lipid transfer protein/seed storage helical" evidence="12">
    <location>
        <begin position="34"/>
        <end position="112"/>
    </location>
</feature>
<dbReference type="Proteomes" id="UP001632038">
    <property type="component" value="Unassembled WGS sequence"/>
</dbReference>
<keyword evidence="4" id="KW-1003">Cell membrane</keyword>
<dbReference type="InterPro" id="IPR016140">
    <property type="entry name" value="Bifunc_inhib/LTP/seed_store"/>
</dbReference>
<sequence length="180" mass="17782">MSFRSPLFCVLLALSAAAGISAAGHSAPPPATDCSSLVLTMADCLSYVTADGTAKKPEGTCCSGLKTVLKTDAHCLCETFQNSAQLGVTLNMTKALALPAACHVHAPAASNCALSPGIGAAPALSPLAMSPSPVARAPTPADVGASLGAPSPTQGFSGSSSLAVSIELLVFTLIAVLALF</sequence>
<dbReference type="GO" id="GO:0005886">
    <property type="term" value="C:plasma membrane"/>
    <property type="evidence" value="ECO:0007669"/>
    <property type="project" value="UniProtKB-SubCell"/>
</dbReference>
<evidence type="ECO:0000256" key="1">
    <source>
        <dbReference type="ARBA" id="ARBA00004609"/>
    </source>
</evidence>
<accession>A0ABD3D7N2</accession>
<dbReference type="AlphaFoldDB" id="A0ABD3D7N2"/>
<keyword evidence="9" id="KW-0325">Glycoprotein</keyword>
<keyword evidence="7" id="KW-0446">Lipid-binding</keyword>
<dbReference type="GO" id="GO:0008289">
    <property type="term" value="F:lipid binding"/>
    <property type="evidence" value="ECO:0007669"/>
    <property type="project" value="UniProtKB-KW"/>
</dbReference>
<evidence type="ECO:0000256" key="6">
    <source>
        <dbReference type="ARBA" id="ARBA00022729"/>
    </source>
</evidence>
<keyword evidence="3" id="KW-0813">Transport</keyword>
<dbReference type="FunFam" id="1.10.110.10:FF:000001">
    <property type="entry name" value="Bifunctional inhibitor/lipid-transfer protein/seed storage 2S albumin superfamily protein"/>
    <property type="match status" value="1"/>
</dbReference>
<evidence type="ECO:0000256" key="4">
    <source>
        <dbReference type="ARBA" id="ARBA00022475"/>
    </source>
</evidence>
<evidence type="ECO:0000256" key="11">
    <source>
        <dbReference type="SAM" id="SignalP"/>
    </source>
</evidence>
<dbReference type="Pfam" id="PF14368">
    <property type="entry name" value="LTP_2"/>
    <property type="match status" value="1"/>
</dbReference>
<keyword evidence="5" id="KW-0472">Membrane</keyword>
<keyword evidence="14" id="KW-1185">Reference proteome</keyword>
<dbReference type="CDD" id="cd00010">
    <property type="entry name" value="AAI_LTSS"/>
    <property type="match status" value="1"/>
</dbReference>
<evidence type="ECO:0000256" key="9">
    <source>
        <dbReference type="ARBA" id="ARBA00023180"/>
    </source>
</evidence>
<dbReference type="SUPFAM" id="SSF47699">
    <property type="entry name" value="Bifunctional inhibitor/lipid-transfer protein/seed storage 2S albumin"/>
    <property type="match status" value="1"/>
</dbReference>
<comment type="subcellular location">
    <subcellularLocation>
        <location evidence="1">Cell membrane</location>
        <topology evidence="1">Lipid-anchor</topology>
        <topology evidence="1">GPI-anchor</topology>
    </subcellularLocation>
</comment>
<keyword evidence="10" id="KW-0449">Lipoprotein</keyword>
<evidence type="ECO:0000259" key="12">
    <source>
        <dbReference type="SMART" id="SM00499"/>
    </source>
</evidence>
<organism evidence="13 14">
    <name type="scientific">Castilleja foliolosa</name>
    <dbReference type="NCBI Taxonomy" id="1961234"/>
    <lineage>
        <taxon>Eukaryota</taxon>
        <taxon>Viridiplantae</taxon>
        <taxon>Streptophyta</taxon>
        <taxon>Embryophyta</taxon>
        <taxon>Tracheophyta</taxon>
        <taxon>Spermatophyta</taxon>
        <taxon>Magnoliopsida</taxon>
        <taxon>eudicotyledons</taxon>
        <taxon>Gunneridae</taxon>
        <taxon>Pentapetalae</taxon>
        <taxon>asterids</taxon>
        <taxon>lamiids</taxon>
        <taxon>Lamiales</taxon>
        <taxon>Orobanchaceae</taxon>
        <taxon>Pedicularideae</taxon>
        <taxon>Castillejinae</taxon>
        <taxon>Castilleja</taxon>
    </lineage>
</organism>
<dbReference type="InterPro" id="IPR036312">
    <property type="entry name" value="Bifun_inhib/LTP/seed_sf"/>
</dbReference>
<dbReference type="InterPro" id="IPR000528">
    <property type="entry name" value="Plant_nsLTP"/>
</dbReference>
<evidence type="ECO:0000313" key="13">
    <source>
        <dbReference type="EMBL" id="KAL3638103.1"/>
    </source>
</evidence>
<evidence type="ECO:0000313" key="14">
    <source>
        <dbReference type="Proteomes" id="UP001632038"/>
    </source>
</evidence>
<feature type="signal peptide" evidence="11">
    <location>
        <begin position="1"/>
        <end position="22"/>
    </location>
</feature>
<comment type="caution">
    <text evidence="13">The sequence shown here is derived from an EMBL/GenBank/DDBJ whole genome shotgun (WGS) entry which is preliminary data.</text>
</comment>
<evidence type="ECO:0000256" key="5">
    <source>
        <dbReference type="ARBA" id="ARBA00022622"/>
    </source>
</evidence>
<protein>
    <submittedName>
        <fullName evidence="13">Non-specific lipid transfer protein GPI-anchored 31</fullName>
    </submittedName>
</protein>
<dbReference type="InterPro" id="IPR043325">
    <property type="entry name" value="LTSS"/>
</dbReference>
<evidence type="ECO:0000256" key="10">
    <source>
        <dbReference type="ARBA" id="ARBA00023288"/>
    </source>
</evidence>
<dbReference type="Gene3D" id="1.10.110.10">
    <property type="entry name" value="Plant lipid-transfer and hydrophobic proteins"/>
    <property type="match status" value="1"/>
</dbReference>
<dbReference type="PANTHER" id="PTHR33044">
    <property type="entry name" value="BIFUNCTIONAL INHIBITOR/LIPID-TRANSFER PROTEIN/SEED STORAGE 2S ALBUMIN SUPERFAMILY PROTEIN-RELATED"/>
    <property type="match status" value="1"/>
</dbReference>
<evidence type="ECO:0000256" key="8">
    <source>
        <dbReference type="ARBA" id="ARBA00023157"/>
    </source>
</evidence>
<evidence type="ECO:0000256" key="2">
    <source>
        <dbReference type="ARBA" id="ARBA00009748"/>
    </source>
</evidence>
<dbReference type="GO" id="GO:0098552">
    <property type="term" value="C:side of membrane"/>
    <property type="evidence" value="ECO:0007669"/>
    <property type="project" value="UniProtKB-KW"/>
</dbReference>
<reference evidence="14" key="1">
    <citation type="journal article" date="2024" name="IScience">
        <title>Strigolactones Initiate the Formation of Haustorium-like Structures in Castilleja.</title>
        <authorList>
            <person name="Buerger M."/>
            <person name="Peterson D."/>
            <person name="Chory J."/>
        </authorList>
    </citation>
    <scope>NUCLEOTIDE SEQUENCE [LARGE SCALE GENOMIC DNA]</scope>
</reference>
<dbReference type="PRINTS" id="PR00382">
    <property type="entry name" value="LIPIDTRNSFER"/>
</dbReference>
<keyword evidence="5" id="KW-0336">GPI-anchor</keyword>
<name>A0ABD3D7N2_9LAMI</name>
<dbReference type="EMBL" id="JAVIJP010000020">
    <property type="protein sequence ID" value="KAL3638103.1"/>
    <property type="molecule type" value="Genomic_DNA"/>
</dbReference>
<dbReference type="SMART" id="SM00499">
    <property type="entry name" value="AAI"/>
    <property type="match status" value="1"/>
</dbReference>
<gene>
    <name evidence="13" type="primary">LTPG31</name>
    <name evidence="13" type="ORF">CASFOL_017973</name>
</gene>
<evidence type="ECO:0000256" key="3">
    <source>
        <dbReference type="ARBA" id="ARBA00022448"/>
    </source>
</evidence>
<keyword evidence="8" id="KW-1015">Disulfide bond</keyword>
<comment type="similarity">
    <text evidence="2">Belongs to the plant LTP family.</text>
</comment>
<feature type="chain" id="PRO_5044817235" evidence="11">
    <location>
        <begin position="23"/>
        <end position="180"/>
    </location>
</feature>
<evidence type="ECO:0000256" key="7">
    <source>
        <dbReference type="ARBA" id="ARBA00023121"/>
    </source>
</evidence>
<proteinExistence type="inferred from homology"/>